<accession>A0A699JJG2</accession>
<gene>
    <name evidence="2" type="ORF">Tci_612551</name>
</gene>
<feature type="coiled-coil region" evidence="1">
    <location>
        <begin position="140"/>
        <end position="167"/>
    </location>
</feature>
<comment type="caution">
    <text evidence="2">The sequence shown here is derived from an EMBL/GenBank/DDBJ whole genome shotgun (WGS) entry which is preliminary data.</text>
</comment>
<dbReference type="AlphaFoldDB" id="A0A699JJG2"/>
<organism evidence="2">
    <name type="scientific">Tanacetum cinerariifolium</name>
    <name type="common">Dalmatian daisy</name>
    <name type="synonym">Chrysanthemum cinerariifolium</name>
    <dbReference type="NCBI Taxonomy" id="118510"/>
    <lineage>
        <taxon>Eukaryota</taxon>
        <taxon>Viridiplantae</taxon>
        <taxon>Streptophyta</taxon>
        <taxon>Embryophyta</taxon>
        <taxon>Tracheophyta</taxon>
        <taxon>Spermatophyta</taxon>
        <taxon>Magnoliopsida</taxon>
        <taxon>eudicotyledons</taxon>
        <taxon>Gunneridae</taxon>
        <taxon>Pentapetalae</taxon>
        <taxon>asterids</taxon>
        <taxon>campanulids</taxon>
        <taxon>Asterales</taxon>
        <taxon>Asteraceae</taxon>
        <taxon>Asteroideae</taxon>
        <taxon>Anthemideae</taxon>
        <taxon>Anthemidinae</taxon>
        <taxon>Tanacetum</taxon>
    </lineage>
</organism>
<dbReference type="EMBL" id="BKCJ010418405">
    <property type="protein sequence ID" value="GFA40579.1"/>
    <property type="molecule type" value="Genomic_DNA"/>
</dbReference>
<name>A0A699JJG2_TANCI</name>
<proteinExistence type="predicted"/>
<protein>
    <submittedName>
        <fullName evidence="2">Uncharacterized protein</fullName>
    </submittedName>
</protein>
<evidence type="ECO:0000256" key="1">
    <source>
        <dbReference type="SAM" id="Coils"/>
    </source>
</evidence>
<sequence>MELCKKLSEMVLNLETTKTAQAKEISSLKTRVKRLEQKKRTGTHGLNRLYKVGLSAKVESFAKEQSLDDEEIGVEKVIAIKEVDATQDQVSATTTTVAKDLTVDDITLAKALEDLKISKPKIRGIIVRDHKEPNEKKDQISFDEQKARRLQAEIDEQDRLAEEKAQQIKDENLAWDNVQAMINADYELAARLQEEEQGELTVEEKLRLFVELIDKRKKHFAKLRAEEQRRKPLTKAQKRNQMCIYLKNMAGFTHNQLKNKSFDEVQKAFDKTMSWINSFVPMYSEVVKDKAVLT</sequence>
<keyword evidence="1" id="KW-0175">Coiled coil</keyword>
<evidence type="ECO:0000313" key="2">
    <source>
        <dbReference type="EMBL" id="GFA40579.1"/>
    </source>
</evidence>
<reference evidence="2" key="1">
    <citation type="journal article" date="2019" name="Sci. Rep.">
        <title>Draft genome of Tanacetum cinerariifolium, the natural source of mosquito coil.</title>
        <authorList>
            <person name="Yamashiro T."/>
            <person name="Shiraishi A."/>
            <person name="Satake H."/>
            <person name="Nakayama K."/>
        </authorList>
    </citation>
    <scope>NUCLEOTIDE SEQUENCE</scope>
</reference>